<dbReference type="CDD" id="cd04301">
    <property type="entry name" value="NAT_SF"/>
    <property type="match status" value="1"/>
</dbReference>
<keyword evidence="1" id="KW-0175">Coiled coil</keyword>
<feature type="coiled-coil region" evidence="1">
    <location>
        <begin position="189"/>
        <end position="222"/>
    </location>
</feature>
<dbReference type="GO" id="GO:0016747">
    <property type="term" value="F:acyltransferase activity, transferring groups other than amino-acyl groups"/>
    <property type="evidence" value="ECO:0007669"/>
    <property type="project" value="InterPro"/>
</dbReference>
<reference evidence="4" key="1">
    <citation type="journal article" date="2009" name="Genome Biol.">
        <title>Genomic and genetic analyses of diversity and plant interactions of Pseudomonas fluorescens.</title>
        <authorList>
            <person name="Silby M.W."/>
            <person name="Cerdeno-Tarraga A.M."/>
            <person name="Vernikos G.S."/>
            <person name="Giddens S.R."/>
            <person name="Jackson R.W."/>
            <person name="Preston G.M."/>
            <person name="Zhang X.X."/>
            <person name="Moon C.D."/>
            <person name="Gehrig S.M."/>
            <person name="Godfrey S.A."/>
            <person name="Knight C.G."/>
            <person name="Malone J.G."/>
            <person name="Robinson Z."/>
            <person name="Spiers A.J."/>
            <person name="Harris S."/>
            <person name="Challis G.L."/>
            <person name="Yaxley A.M."/>
            <person name="Harris D."/>
            <person name="Seeger K."/>
            <person name="Murphy L."/>
            <person name="Rutter S."/>
            <person name="Squares R."/>
            <person name="Quail M.A."/>
            <person name="Saunders E."/>
            <person name="Mavromatis K."/>
            <person name="Brettin T.S."/>
            <person name="Bentley S.D."/>
            <person name="Hothersall J."/>
            <person name="Stephens E."/>
            <person name="Thomas C.M."/>
            <person name="Parkhill J."/>
            <person name="Levy S.B."/>
            <person name="Rainey P.B."/>
            <person name="Thomson N.R."/>
        </authorList>
    </citation>
    <scope>NUCLEOTIDE SEQUENCE [LARGE SCALE GENOMIC DNA]</scope>
    <source>
        <strain evidence="4">SBW25</strain>
    </source>
</reference>
<dbReference type="EMBL" id="OV986001">
    <property type="protein sequence ID" value="CAI2797554.1"/>
    <property type="molecule type" value="Genomic_DNA"/>
</dbReference>
<feature type="domain" description="N-acetyltransferase" evidence="2">
    <location>
        <begin position="37"/>
        <end position="169"/>
    </location>
</feature>
<evidence type="ECO:0000313" key="3">
    <source>
        <dbReference type="EMBL" id="CAI2797554.1"/>
    </source>
</evidence>
<dbReference type="EMBL" id="AM181176">
    <property type="protein sequence ID" value="CAY49565.1"/>
    <property type="molecule type" value="Genomic_DNA"/>
</dbReference>
<dbReference type="Proteomes" id="UP001152918">
    <property type="component" value="Chromosome"/>
</dbReference>
<dbReference type="InterPro" id="IPR000182">
    <property type="entry name" value="GNAT_dom"/>
</dbReference>
<dbReference type="AlphaFoldDB" id="C3KCD9"/>
<dbReference type="KEGG" id="pfs:PFLU_3341"/>
<gene>
    <name evidence="4" type="ordered locus">PFLU_3341</name>
</gene>
<protein>
    <submittedName>
        <fullName evidence="3">N-acetyltransferase domain-containing protein</fullName>
    </submittedName>
</protein>
<dbReference type="PROSITE" id="PS51186">
    <property type="entry name" value="GNAT"/>
    <property type="match status" value="1"/>
</dbReference>
<sequence>MLLLPQKARRPHMILVKTTAAPILQQIGEQVLDLVADNVTDLSMRHPPVSHPLFSAYRLSLLTEVRAYLARPAPSQIELVTATDDGQLVGFALCGLSPGSRPECGIYYAAVSKPRRCEGILSLMVHEIISRYAVVSLSCDVRLVSVYKGYGFEPISLRKQQIVMAIGQPREETPILDPDELARQPPIIREQMEASARSTEQAVKAANKAMEKTRKAEKAKAKNFLAQYMKAKRM</sequence>
<accession>C3KCD9</accession>
<name>C3KCD9_PSEFS</name>
<evidence type="ECO:0000256" key="1">
    <source>
        <dbReference type="SAM" id="Coils"/>
    </source>
</evidence>
<dbReference type="HOGENOM" id="CLU_1271403_0_0_6"/>
<dbReference type="Gene3D" id="3.40.630.30">
    <property type="match status" value="1"/>
</dbReference>
<dbReference type="InterPro" id="IPR016181">
    <property type="entry name" value="Acyl_CoA_acyltransferase"/>
</dbReference>
<organism evidence="4">
    <name type="scientific">Pseudomonas fluorescens (strain SBW25)</name>
    <dbReference type="NCBI Taxonomy" id="216595"/>
    <lineage>
        <taxon>Bacteria</taxon>
        <taxon>Pseudomonadati</taxon>
        <taxon>Pseudomonadota</taxon>
        <taxon>Gammaproteobacteria</taxon>
        <taxon>Pseudomonadales</taxon>
        <taxon>Pseudomonadaceae</taxon>
        <taxon>Pseudomonas</taxon>
    </lineage>
</organism>
<evidence type="ECO:0000259" key="2">
    <source>
        <dbReference type="PROSITE" id="PS51186"/>
    </source>
</evidence>
<reference evidence="3" key="2">
    <citation type="submission" date="2023-10" db="EMBL/GenBank/DDBJ databases">
        <authorList>
            <person name="Fortmann-Grote C."/>
        </authorList>
    </citation>
    <scope>NUCLEOTIDE SEQUENCE</scope>
    <source>
        <strain evidence="3">SBW25</strain>
    </source>
</reference>
<dbReference type="SUPFAM" id="SSF55729">
    <property type="entry name" value="Acyl-CoA N-acyltransferases (Nat)"/>
    <property type="match status" value="1"/>
</dbReference>
<evidence type="ECO:0000313" key="4">
    <source>
        <dbReference type="EMBL" id="CAY49565.1"/>
    </source>
</evidence>
<proteinExistence type="predicted"/>